<evidence type="ECO:0008006" key="3">
    <source>
        <dbReference type="Google" id="ProtNLM"/>
    </source>
</evidence>
<dbReference type="RefSeq" id="WP_046667746.1">
    <property type="nucleotide sequence ID" value="NZ_CCRH01000010.1"/>
</dbReference>
<dbReference type="EMBL" id="CCRH01000010">
    <property type="protein sequence ID" value="CDZ37113.1"/>
    <property type="molecule type" value="Genomic_DNA"/>
</dbReference>
<dbReference type="Pfam" id="PF12096">
    <property type="entry name" value="DUF3572"/>
    <property type="match status" value="1"/>
</dbReference>
<dbReference type="Proteomes" id="UP000046176">
    <property type="component" value="Unassembled WGS sequence"/>
</dbReference>
<dbReference type="InterPro" id="IPR021955">
    <property type="entry name" value="DUF3572"/>
</dbReference>
<protein>
    <recommendedName>
        <fullName evidence="3">DUF3572 family protein</fullName>
    </recommendedName>
</protein>
<dbReference type="OrthoDB" id="7356934at2"/>
<sequence length="102" mass="10834">MRREPGNARSNEAKAEETAAAILGWLANEPDMLGRFLALSGVQPSQLRNAVDDPGFLAGMIDFLMGHEPTLLAFCEATGTKPETVAAAWQHYSGPGLGSGDY</sequence>
<evidence type="ECO:0000313" key="1">
    <source>
        <dbReference type="EMBL" id="CDZ37113.1"/>
    </source>
</evidence>
<gene>
    <name evidence="1" type="ORF">NGAL_HAMBI1145_36940</name>
</gene>
<organism evidence="1 2">
    <name type="scientific">Neorhizobium galegae bv. officinalis</name>
    <dbReference type="NCBI Taxonomy" id="323656"/>
    <lineage>
        <taxon>Bacteria</taxon>
        <taxon>Pseudomonadati</taxon>
        <taxon>Pseudomonadota</taxon>
        <taxon>Alphaproteobacteria</taxon>
        <taxon>Hyphomicrobiales</taxon>
        <taxon>Rhizobiaceae</taxon>
        <taxon>Rhizobium/Agrobacterium group</taxon>
        <taxon>Neorhizobium</taxon>
    </lineage>
</organism>
<accession>A0A0T7FQ51</accession>
<dbReference type="AlphaFoldDB" id="A0A0T7FQ51"/>
<proteinExistence type="predicted"/>
<reference evidence="1 2" key="1">
    <citation type="submission" date="2014-08" db="EMBL/GenBank/DDBJ databases">
        <authorList>
            <person name="Chen Y.-H."/>
        </authorList>
    </citation>
    <scope>NUCLEOTIDE SEQUENCE [LARGE SCALE GENOMIC DNA]</scope>
</reference>
<evidence type="ECO:0000313" key="2">
    <source>
        <dbReference type="Proteomes" id="UP000046176"/>
    </source>
</evidence>
<name>A0A0T7FQ51_NEOGA</name>